<dbReference type="AlphaFoldDB" id="A0A8J4E6V5"/>
<evidence type="ECO:0000313" key="2">
    <source>
        <dbReference type="Proteomes" id="UP000612585"/>
    </source>
</evidence>
<dbReference type="EMBL" id="BOPG01000098">
    <property type="protein sequence ID" value="GIJ63538.1"/>
    <property type="molecule type" value="Genomic_DNA"/>
</dbReference>
<evidence type="ECO:0000313" key="1">
    <source>
        <dbReference type="EMBL" id="GIJ63538.1"/>
    </source>
</evidence>
<gene>
    <name evidence="1" type="ORF">Vau01_110540</name>
</gene>
<protein>
    <submittedName>
        <fullName evidence="1">Uncharacterized protein</fullName>
    </submittedName>
</protein>
<dbReference type="Proteomes" id="UP000612585">
    <property type="component" value="Unassembled WGS sequence"/>
</dbReference>
<comment type="caution">
    <text evidence="1">The sequence shown here is derived from an EMBL/GenBank/DDBJ whole genome shotgun (WGS) entry which is preliminary data.</text>
</comment>
<proteinExistence type="predicted"/>
<reference evidence="1" key="1">
    <citation type="submission" date="2021-01" db="EMBL/GenBank/DDBJ databases">
        <title>Whole genome shotgun sequence of Virgisporangium aurantiacum NBRC 16421.</title>
        <authorList>
            <person name="Komaki H."/>
            <person name="Tamura T."/>
        </authorList>
    </citation>
    <scope>NUCLEOTIDE SEQUENCE</scope>
    <source>
        <strain evidence="1">NBRC 16421</strain>
    </source>
</reference>
<dbReference type="RefSeq" id="WP_204010279.1">
    <property type="nucleotide sequence ID" value="NZ_BOPG01000098.1"/>
</dbReference>
<sequence>MESDVVSDGEAVGPAVPGGWLAPLAWSMGFVGAPFEVVCDRLIAWRLGLGADLTE</sequence>
<name>A0A8J4E6V5_9ACTN</name>
<accession>A0A8J4E6V5</accession>
<organism evidence="1 2">
    <name type="scientific">Virgisporangium aurantiacum</name>
    <dbReference type="NCBI Taxonomy" id="175570"/>
    <lineage>
        <taxon>Bacteria</taxon>
        <taxon>Bacillati</taxon>
        <taxon>Actinomycetota</taxon>
        <taxon>Actinomycetes</taxon>
        <taxon>Micromonosporales</taxon>
        <taxon>Micromonosporaceae</taxon>
        <taxon>Virgisporangium</taxon>
    </lineage>
</organism>
<keyword evidence="2" id="KW-1185">Reference proteome</keyword>